<protein>
    <submittedName>
        <fullName evidence="13">RIP metalloprotease</fullName>
    </submittedName>
</protein>
<dbReference type="SMART" id="SM00228">
    <property type="entry name" value="PDZ"/>
    <property type="match status" value="1"/>
</dbReference>
<evidence type="ECO:0000256" key="10">
    <source>
        <dbReference type="ARBA" id="ARBA00023136"/>
    </source>
</evidence>
<sequence length="405" mass="43187">MLGALGQVLIYIVPFLLVLTFIVTIHELGHFLVARAFGVKVDRFAVGFGKAIFSRVDRHGIEWRLGWIPAGGYVKFSGDLDAASVPDQAGLAELRQRLIAEKGPGAERDYFHFKPVWQRALITVAGPVANFILAIVIFAATFMALGDVIMPARVAQVQEGSPAALAGFQPGDLITGVNGRTIQSGSDVTQTVMLSAGDPVRFTVERGAQTLELVATPERRTEDDAVAGRIKVARIGLGLGASRADIRYIRYGPIEAVGAGVRQVGSVLSSTLTYLGRMVTGRESGDQFSGPLGIAKVSGSLTNEVVKASPDPKAAAINLSLTLVRLAAILSIGIGFLNLLPIPVLDGGHLLFYGYEAVARRPVSARYQEIGYRAGLALLAGFMLFATWNDLQKLNIFQFLGGLVS</sequence>
<evidence type="ECO:0000313" key="13">
    <source>
        <dbReference type="EMBL" id="QYC11309.1"/>
    </source>
</evidence>
<dbReference type="Proteomes" id="UP000824334">
    <property type="component" value="Chromosome"/>
</dbReference>
<proteinExistence type="inferred from homology"/>
<organism evidence="13 14">
    <name type="scientific">Brevundimonas nasdae</name>
    <dbReference type="NCBI Taxonomy" id="172043"/>
    <lineage>
        <taxon>Bacteria</taxon>
        <taxon>Pseudomonadati</taxon>
        <taxon>Pseudomonadota</taxon>
        <taxon>Alphaproteobacteria</taxon>
        <taxon>Caulobacterales</taxon>
        <taxon>Caulobacteraceae</taxon>
        <taxon>Brevundimonas</taxon>
    </lineage>
</organism>
<evidence type="ECO:0000256" key="6">
    <source>
        <dbReference type="ARBA" id="ARBA00022801"/>
    </source>
</evidence>
<keyword evidence="4" id="KW-0645">Protease</keyword>
<dbReference type="EMBL" id="CP080034">
    <property type="protein sequence ID" value="QYC11309.1"/>
    <property type="molecule type" value="Genomic_DNA"/>
</dbReference>
<dbReference type="InterPro" id="IPR041489">
    <property type="entry name" value="PDZ_6"/>
</dbReference>
<dbReference type="GO" id="GO:0008237">
    <property type="term" value="F:metallopeptidase activity"/>
    <property type="evidence" value="ECO:0007669"/>
    <property type="project" value="UniProtKB-KW"/>
</dbReference>
<keyword evidence="6" id="KW-0378">Hydrolase</keyword>
<dbReference type="InterPro" id="IPR004387">
    <property type="entry name" value="Pept_M50_Zn"/>
</dbReference>
<dbReference type="SUPFAM" id="SSF50156">
    <property type="entry name" value="PDZ domain-like"/>
    <property type="match status" value="1"/>
</dbReference>
<comment type="similarity">
    <text evidence="3">Belongs to the peptidase M50B family.</text>
</comment>
<feature type="transmembrane region" description="Helical" evidence="11">
    <location>
        <begin position="370"/>
        <end position="388"/>
    </location>
</feature>
<name>A0ABX8TPG5_9CAUL</name>
<keyword evidence="7" id="KW-0862">Zinc</keyword>
<accession>A0ABX8TPG5</accession>
<evidence type="ECO:0000256" key="1">
    <source>
        <dbReference type="ARBA" id="ARBA00001947"/>
    </source>
</evidence>
<evidence type="ECO:0000313" key="14">
    <source>
        <dbReference type="Proteomes" id="UP000824334"/>
    </source>
</evidence>
<dbReference type="Gene3D" id="2.30.42.10">
    <property type="match status" value="1"/>
</dbReference>
<comment type="cofactor">
    <cofactor evidence="1">
        <name>Zn(2+)</name>
        <dbReference type="ChEBI" id="CHEBI:29105"/>
    </cofactor>
</comment>
<dbReference type="Pfam" id="PF17820">
    <property type="entry name" value="PDZ_6"/>
    <property type="match status" value="1"/>
</dbReference>
<dbReference type="PANTHER" id="PTHR42837:SF2">
    <property type="entry name" value="MEMBRANE METALLOPROTEASE ARASP2, CHLOROPLASTIC-RELATED"/>
    <property type="match status" value="1"/>
</dbReference>
<evidence type="ECO:0000256" key="11">
    <source>
        <dbReference type="SAM" id="Phobius"/>
    </source>
</evidence>
<keyword evidence="5 11" id="KW-0812">Transmembrane</keyword>
<keyword evidence="9 13" id="KW-0482">Metalloprotease</keyword>
<evidence type="ECO:0000256" key="5">
    <source>
        <dbReference type="ARBA" id="ARBA00022692"/>
    </source>
</evidence>
<comment type="subcellular location">
    <subcellularLocation>
        <location evidence="2">Membrane</location>
        <topology evidence="2">Multi-pass membrane protein</topology>
    </subcellularLocation>
</comment>
<evidence type="ECO:0000256" key="2">
    <source>
        <dbReference type="ARBA" id="ARBA00004141"/>
    </source>
</evidence>
<keyword evidence="8 11" id="KW-1133">Transmembrane helix</keyword>
<evidence type="ECO:0000256" key="7">
    <source>
        <dbReference type="ARBA" id="ARBA00022833"/>
    </source>
</evidence>
<dbReference type="CDD" id="cd23081">
    <property type="entry name" value="cpPDZ_EcRseP-like"/>
    <property type="match status" value="1"/>
</dbReference>
<feature type="domain" description="PDZ" evidence="12">
    <location>
        <begin position="134"/>
        <end position="208"/>
    </location>
</feature>
<evidence type="ECO:0000256" key="9">
    <source>
        <dbReference type="ARBA" id="ARBA00023049"/>
    </source>
</evidence>
<dbReference type="CDD" id="cd06163">
    <property type="entry name" value="S2P-M50_PDZ_RseP-like"/>
    <property type="match status" value="1"/>
</dbReference>
<evidence type="ECO:0000256" key="8">
    <source>
        <dbReference type="ARBA" id="ARBA00022989"/>
    </source>
</evidence>
<evidence type="ECO:0000256" key="4">
    <source>
        <dbReference type="ARBA" id="ARBA00022670"/>
    </source>
</evidence>
<evidence type="ECO:0000256" key="3">
    <source>
        <dbReference type="ARBA" id="ARBA00007931"/>
    </source>
</evidence>
<feature type="transmembrane region" description="Helical" evidence="11">
    <location>
        <begin position="323"/>
        <end position="345"/>
    </location>
</feature>
<dbReference type="InterPro" id="IPR001478">
    <property type="entry name" value="PDZ"/>
</dbReference>
<keyword evidence="10 11" id="KW-0472">Membrane</keyword>
<reference evidence="13 14" key="1">
    <citation type="submission" date="2021-07" db="EMBL/GenBank/DDBJ databases">
        <title>Isolation and characterization of bacteria from a gold mining with a capacity of golden bioaccumulation.</title>
        <authorList>
            <person name="Yang X.J."/>
        </authorList>
    </citation>
    <scope>NUCLEOTIDE SEQUENCE [LARGE SCALE GENOMIC DNA]</scope>
    <source>
        <strain evidence="13 14">Au29</strain>
    </source>
</reference>
<dbReference type="InterPro" id="IPR008915">
    <property type="entry name" value="Peptidase_M50"/>
</dbReference>
<dbReference type="Pfam" id="PF02163">
    <property type="entry name" value="Peptidase_M50"/>
    <property type="match status" value="1"/>
</dbReference>
<evidence type="ECO:0000259" key="12">
    <source>
        <dbReference type="PROSITE" id="PS50106"/>
    </source>
</evidence>
<dbReference type="PROSITE" id="PS50106">
    <property type="entry name" value="PDZ"/>
    <property type="match status" value="1"/>
</dbReference>
<dbReference type="PANTHER" id="PTHR42837">
    <property type="entry name" value="REGULATOR OF SIGMA-E PROTEASE RSEP"/>
    <property type="match status" value="1"/>
</dbReference>
<dbReference type="InterPro" id="IPR036034">
    <property type="entry name" value="PDZ_sf"/>
</dbReference>
<feature type="transmembrane region" description="Helical" evidence="11">
    <location>
        <begin position="7"/>
        <end position="25"/>
    </location>
</feature>
<gene>
    <name evidence="13" type="ORF">KWG56_04770</name>
</gene>
<feature type="transmembrane region" description="Helical" evidence="11">
    <location>
        <begin position="120"/>
        <end position="145"/>
    </location>
</feature>
<dbReference type="GeneID" id="94374566"/>
<keyword evidence="14" id="KW-1185">Reference proteome</keyword>
<dbReference type="RefSeq" id="WP_201097584.1">
    <property type="nucleotide sequence ID" value="NZ_BAAAEE010000021.1"/>
</dbReference>